<sequence>MGLSVQLTKRITLIPSQKRPKKKPTCQGRRVWSIQIFSSLAAEFSFEKLNVLSKSSSDTCSPKNSKSVATRNGPNLDPRAKQMCNFVSNLGLRPSYGAKIGTR</sequence>
<feature type="compositionally biased region" description="Polar residues" evidence="1">
    <location>
        <begin position="54"/>
        <end position="73"/>
    </location>
</feature>
<name>A0ABN7BEJ4_9HEMI</name>
<organism evidence="2 3">
    <name type="scientific">Nesidiocoris tenuis</name>
    <dbReference type="NCBI Taxonomy" id="355587"/>
    <lineage>
        <taxon>Eukaryota</taxon>
        <taxon>Metazoa</taxon>
        <taxon>Ecdysozoa</taxon>
        <taxon>Arthropoda</taxon>
        <taxon>Hexapoda</taxon>
        <taxon>Insecta</taxon>
        <taxon>Pterygota</taxon>
        <taxon>Neoptera</taxon>
        <taxon>Paraneoptera</taxon>
        <taxon>Hemiptera</taxon>
        <taxon>Heteroptera</taxon>
        <taxon>Panheteroptera</taxon>
        <taxon>Cimicomorpha</taxon>
        <taxon>Miridae</taxon>
        <taxon>Dicyphina</taxon>
        <taxon>Nesidiocoris</taxon>
    </lineage>
</organism>
<gene>
    <name evidence="2" type="ORF">NTJ_15517</name>
</gene>
<evidence type="ECO:0000256" key="1">
    <source>
        <dbReference type="SAM" id="MobiDB-lite"/>
    </source>
</evidence>
<dbReference type="EMBL" id="AP028922">
    <property type="protein sequence ID" value="BET02699.1"/>
    <property type="molecule type" value="Genomic_DNA"/>
</dbReference>
<reference evidence="2 3" key="1">
    <citation type="submission" date="2023-09" db="EMBL/GenBank/DDBJ databases">
        <title>Nesidiocoris tenuis whole genome shotgun sequence.</title>
        <authorList>
            <person name="Shibata T."/>
            <person name="Shimoda M."/>
            <person name="Kobayashi T."/>
            <person name="Uehara T."/>
        </authorList>
    </citation>
    <scope>NUCLEOTIDE SEQUENCE [LARGE SCALE GENOMIC DNA]</scope>
    <source>
        <strain evidence="2 3">Japan</strain>
    </source>
</reference>
<accession>A0ABN7BEJ4</accession>
<keyword evidence="3" id="KW-1185">Reference proteome</keyword>
<proteinExistence type="predicted"/>
<feature type="region of interest" description="Disordered" evidence="1">
    <location>
        <begin position="54"/>
        <end position="76"/>
    </location>
</feature>
<protein>
    <submittedName>
        <fullName evidence="2">Uncharacterized protein</fullName>
    </submittedName>
</protein>
<dbReference type="Proteomes" id="UP001307889">
    <property type="component" value="Chromosome 14"/>
</dbReference>
<evidence type="ECO:0000313" key="3">
    <source>
        <dbReference type="Proteomes" id="UP001307889"/>
    </source>
</evidence>
<evidence type="ECO:0000313" key="2">
    <source>
        <dbReference type="EMBL" id="BET02699.1"/>
    </source>
</evidence>